<evidence type="ECO:0000259" key="1">
    <source>
        <dbReference type="Pfam" id="PF14301"/>
    </source>
</evidence>
<dbReference type="Pfam" id="PF14301">
    <property type="entry name" value="DUF4376"/>
    <property type="match status" value="1"/>
</dbReference>
<protein>
    <recommendedName>
        <fullName evidence="1">DUF4376 domain-containing protein</fullName>
    </recommendedName>
</protein>
<organism evidence="2 3">
    <name type="scientific">Ralstonia flaminis</name>
    <dbReference type="NCBI Taxonomy" id="3058597"/>
    <lineage>
        <taxon>Bacteria</taxon>
        <taxon>Pseudomonadati</taxon>
        <taxon>Pseudomonadota</taxon>
        <taxon>Betaproteobacteria</taxon>
        <taxon>Burkholderiales</taxon>
        <taxon>Burkholderiaceae</taxon>
        <taxon>Ralstonia</taxon>
    </lineage>
</organism>
<feature type="domain" description="DUF4376" evidence="1">
    <location>
        <begin position="70"/>
        <end position="184"/>
    </location>
</feature>
<dbReference type="RefSeq" id="WP_316680049.1">
    <property type="nucleotide sequence ID" value="NZ_CATZLL010000002.1"/>
</dbReference>
<keyword evidence="3" id="KW-1185">Reference proteome</keyword>
<evidence type="ECO:0000313" key="3">
    <source>
        <dbReference type="Proteomes" id="UP001189757"/>
    </source>
</evidence>
<name>A0ABM9K022_9RALS</name>
<dbReference type="Proteomes" id="UP001189757">
    <property type="component" value="Unassembled WGS sequence"/>
</dbReference>
<reference evidence="2 3" key="1">
    <citation type="submission" date="2023-07" db="EMBL/GenBank/DDBJ databases">
        <authorList>
            <person name="Peeters C."/>
        </authorList>
    </citation>
    <scope>NUCLEOTIDE SEQUENCE [LARGE SCALE GENOMIC DNA]</scope>
    <source>
        <strain evidence="2 3">LMG 18101</strain>
    </source>
</reference>
<comment type="caution">
    <text evidence="2">The sequence shown here is derived from an EMBL/GenBank/DDBJ whole genome shotgun (WGS) entry which is preliminary data.</text>
</comment>
<accession>A0ABM9K022</accession>
<sequence length="187" mass="19861">MNQKFAAHDSQGHITAYYDSIDSPVPEGVTNIIEITHDEWQACLNQPGYAVTNGTLVAPLPPTEAQLLKQAQAGLSNKVNAACANALVGGFTSSALGGAHAYPSQDDDQRNLQNAVSAAAIAPSNWTTPIWCASNDAWSFAPHTAAQVQQVNADWLAYRVAAQQKYAGLIAKINAATSIEEVQAIDW</sequence>
<dbReference type="InterPro" id="IPR025484">
    <property type="entry name" value="DUF4376"/>
</dbReference>
<proteinExistence type="predicted"/>
<dbReference type="EMBL" id="CATZLL010000002">
    <property type="protein sequence ID" value="CAJ0809235.1"/>
    <property type="molecule type" value="Genomic_DNA"/>
</dbReference>
<gene>
    <name evidence="2" type="ORF">LMG18101_00528</name>
</gene>
<evidence type="ECO:0000313" key="2">
    <source>
        <dbReference type="EMBL" id="CAJ0809235.1"/>
    </source>
</evidence>